<keyword evidence="14" id="KW-1185">Reference proteome</keyword>
<accession>A0ABD0YWR1</accession>
<dbReference type="PANTHER" id="PTHR23516">
    <property type="entry name" value="SAM (S-ADENOSYL METHIONINE) TRANSPORTER"/>
    <property type="match status" value="1"/>
</dbReference>
<comment type="caution">
    <text evidence="13">The sequence shown here is derived from an EMBL/GenBank/DDBJ whole genome shotgun (WGS) entry which is preliminary data.</text>
</comment>
<gene>
    <name evidence="13" type="ORF">AAG570_000322</name>
</gene>
<evidence type="ECO:0000256" key="12">
    <source>
        <dbReference type="SAM" id="Phobius"/>
    </source>
</evidence>
<proteinExistence type="predicted"/>
<dbReference type="Gene3D" id="1.20.1250.20">
    <property type="entry name" value="MFS general substrate transporter like domains"/>
    <property type="match status" value="1"/>
</dbReference>
<comment type="function">
    <text evidence="1">Mediates high-affinity intracellular uptake of the rare oligo-element molybdenum.</text>
</comment>
<evidence type="ECO:0000256" key="11">
    <source>
        <dbReference type="ARBA" id="ARBA00032555"/>
    </source>
</evidence>
<organism evidence="13 14">
    <name type="scientific">Ranatra chinensis</name>
    <dbReference type="NCBI Taxonomy" id="642074"/>
    <lineage>
        <taxon>Eukaryota</taxon>
        <taxon>Metazoa</taxon>
        <taxon>Ecdysozoa</taxon>
        <taxon>Arthropoda</taxon>
        <taxon>Hexapoda</taxon>
        <taxon>Insecta</taxon>
        <taxon>Pterygota</taxon>
        <taxon>Neoptera</taxon>
        <taxon>Paraneoptera</taxon>
        <taxon>Hemiptera</taxon>
        <taxon>Heteroptera</taxon>
        <taxon>Panheteroptera</taxon>
        <taxon>Nepomorpha</taxon>
        <taxon>Nepidae</taxon>
        <taxon>Ranatrinae</taxon>
        <taxon>Ranatra</taxon>
    </lineage>
</organism>
<comment type="subcellular location">
    <subcellularLocation>
        <location evidence="2">Cell membrane</location>
        <topology evidence="2">Multi-pass membrane protein</topology>
    </subcellularLocation>
</comment>
<evidence type="ECO:0000256" key="1">
    <source>
        <dbReference type="ARBA" id="ARBA00003019"/>
    </source>
</evidence>
<evidence type="ECO:0000256" key="7">
    <source>
        <dbReference type="ARBA" id="ARBA00022989"/>
    </source>
</evidence>
<dbReference type="PANTHER" id="PTHR23516:SF1">
    <property type="entry name" value="MOLYBDATE-ANION TRANSPORTER"/>
    <property type="match status" value="1"/>
</dbReference>
<dbReference type="AlphaFoldDB" id="A0ABD0YWR1"/>
<dbReference type="Proteomes" id="UP001558652">
    <property type="component" value="Unassembled WGS sequence"/>
</dbReference>
<feature type="transmembrane region" description="Helical" evidence="12">
    <location>
        <begin position="40"/>
        <end position="58"/>
    </location>
</feature>
<dbReference type="Pfam" id="PF05631">
    <property type="entry name" value="MFS_5"/>
    <property type="match status" value="1"/>
</dbReference>
<keyword evidence="4" id="KW-0813">Transport</keyword>
<evidence type="ECO:0000256" key="2">
    <source>
        <dbReference type="ARBA" id="ARBA00004651"/>
    </source>
</evidence>
<evidence type="ECO:0000256" key="10">
    <source>
        <dbReference type="ARBA" id="ARBA00030646"/>
    </source>
</evidence>
<feature type="transmembrane region" description="Helical" evidence="12">
    <location>
        <begin position="70"/>
        <end position="92"/>
    </location>
</feature>
<dbReference type="GO" id="GO:0005886">
    <property type="term" value="C:plasma membrane"/>
    <property type="evidence" value="ECO:0007669"/>
    <property type="project" value="UniProtKB-SubCell"/>
</dbReference>
<keyword evidence="5" id="KW-1003">Cell membrane</keyword>
<dbReference type="SUPFAM" id="SSF103473">
    <property type="entry name" value="MFS general substrate transporter"/>
    <property type="match status" value="1"/>
</dbReference>
<keyword evidence="6 12" id="KW-0812">Transmembrane</keyword>
<evidence type="ECO:0000313" key="14">
    <source>
        <dbReference type="Proteomes" id="UP001558652"/>
    </source>
</evidence>
<evidence type="ECO:0000256" key="5">
    <source>
        <dbReference type="ARBA" id="ARBA00022475"/>
    </source>
</evidence>
<keyword evidence="8" id="KW-0406">Ion transport</keyword>
<keyword evidence="7 12" id="KW-1133">Transmembrane helix</keyword>
<dbReference type="EMBL" id="JBFDAA010000001">
    <property type="protein sequence ID" value="KAL1140390.1"/>
    <property type="molecule type" value="Genomic_DNA"/>
</dbReference>
<reference evidence="13 14" key="1">
    <citation type="submission" date="2024-07" db="EMBL/GenBank/DDBJ databases">
        <title>Chromosome-level genome assembly of the water stick insect Ranatra chinensis (Heteroptera: Nepidae).</title>
        <authorList>
            <person name="Liu X."/>
        </authorList>
    </citation>
    <scope>NUCLEOTIDE SEQUENCE [LARGE SCALE GENOMIC DNA]</scope>
    <source>
        <strain evidence="13">Cailab_2021Rc</strain>
        <tissue evidence="13">Muscle</tissue>
    </source>
</reference>
<feature type="transmembrane region" description="Helical" evidence="12">
    <location>
        <begin position="7"/>
        <end position="28"/>
    </location>
</feature>
<evidence type="ECO:0000256" key="6">
    <source>
        <dbReference type="ARBA" id="ARBA00022692"/>
    </source>
</evidence>
<dbReference type="InterPro" id="IPR036259">
    <property type="entry name" value="MFS_trans_sf"/>
</dbReference>
<evidence type="ECO:0000256" key="4">
    <source>
        <dbReference type="ARBA" id="ARBA00022448"/>
    </source>
</evidence>
<feature type="transmembrane region" description="Helical" evidence="12">
    <location>
        <begin position="152"/>
        <end position="173"/>
    </location>
</feature>
<evidence type="ECO:0000256" key="8">
    <source>
        <dbReference type="ARBA" id="ARBA00023065"/>
    </source>
</evidence>
<dbReference type="GO" id="GO:0006811">
    <property type="term" value="P:monoatomic ion transport"/>
    <property type="evidence" value="ECO:0007669"/>
    <property type="project" value="UniProtKB-KW"/>
</dbReference>
<keyword evidence="9 12" id="KW-0472">Membrane</keyword>
<name>A0ABD0YWR1_9HEMI</name>
<evidence type="ECO:0000256" key="3">
    <source>
        <dbReference type="ARBA" id="ARBA00021242"/>
    </source>
</evidence>
<dbReference type="InterPro" id="IPR008509">
    <property type="entry name" value="MOT2/MFSD5"/>
</dbReference>
<evidence type="ECO:0000313" key="13">
    <source>
        <dbReference type="EMBL" id="KAL1140390.1"/>
    </source>
</evidence>
<protein>
    <recommendedName>
        <fullName evidence="3">Molybdate-anion transporter</fullName>
    </recommendedName>
    <alternativeName>
        <fullName evidence="10">Major facilitator superfamily domain-containing protein 5</fullName>
    </alternativeName>
    <alternativeName>
        <fullName evidence="11">Molybdate transporter 2 homolog</fullName>
    </alternativeName>
</protein>
<evidence type="ECO:0000256" key="9">
    <source>
        <dbReference type="ARBA" id="ARBA00023136"/>
    </source>
</evidence>
<sequence length="200" mass="22712">MNDDKLLLYLGIIQSVFEAVMYTFIFSWTPILTNLKPPLGIVFSLFMIALMIGSKLYAVLISNRYQPQNLLTFASILAAFAFITVSLSLTTIEFSIGMYFPAIGYLRGRVVPEECRATLTNWFRVPMNLITCLSLTLKHGNKHNEITTLKKFQFVFCLCSILLLITVSVTWIFSKKYVRKVLQDELSDVRTGKVQSGETV</sequence>